<dbReference type="Proteomes" id="UP000887565">
    <property type="component" value="Unplaced"/>
</dbReference>
<dbReference type="SUPFAM" id="SSF140996">
    <property type="entry name" value="Hermes dimerisation domain"/>
    <property type="match status" value="1"/>
</dbReference>
<proteinExistence type="predicted"/>
<keyword evidence="1" id="KW-1185">Reference proteome</keyword>
<evidence type="ECO:0000313" key="1">
    <source>
        <dbReference type="Proteomes" id="UP000887565"/>
    </source>
</evidence>
<dbReference type="WBParaSite" id="nRc.2.0.1.t18613-RA">
    <property type="protein sequence ID" value="nRc.2.0.1.t18613-RA"/>
    <property type="gene ID" value="nRc.2.0.1.g18613"/>
</dbReference>
<protein>
    <submittedName>
        <fullName evidence="2">Uncharacterized protein</fullName>
    </submittedName>
</protein>
<name>A0A915IXQ5_ROMCU</name>
<sequence length="85" mass="9820">MTKNSMVVTMPYNTYSCTWEYFERQEDDHAICKVTKLGVNDPKSQAIDESVVELIAVDDQPFSMVENLRFIHLMKLVAPEYSLKS</sequence>
<evidence type="ECO:0000313" key="2">
    <source>
        <dbReference type="WBParaSite" id="nRc.2.0.1.t18613-RA"/>
    </source>
</evidence>
<reference evidence="2" key="1">
    <citation type="submission" date="2022-11" db="UniProtKB">
        <authorList>
            <consortium name="WormBaseParasite"/>
        </authorList>
    </citation>
    <scope>IDENTIFICATION</scope>
</reference>
<organism evidence="1 2">
    <name type="scientific">Romanomermis culicivorax</name>
    <name type="common">Nematode worm</name>
    <dbReference type="NCBI Taxonomy" id="13658"/>
    <lineage>
        <taxon>Eukaryota</taxon>
        <taxon>Metazoa</taxon>
        <taxon>Ecdysozoa</taxon>
        <taxon>Nematoda</taxon>
        <taxon>Enoplea</taxon>
        <taxon>Dorylaimia</taxon>
        <taxon>Mermithida</taxon>
        <taxon>Mermithoidea</taxon>
        <taxon>Mermithidae</taxon>
        <taxon>Romanomermis</taxon>
    </lineage>
</organism>
<accession>A0A915IXQ5</accession>
<dbReference type="AlphaFoldDB" id="A0A915IXQ5"/>